<evidence type="ECO:0000313" key="3">
    <source>
        <dbReference type="Proteomes" id="UP000503349"/>
    </source>
</evidence>
<accession>A0A6G1QF18</accession>
<dbReference type="AlphaFoldDB" id="A0A6G1QF18"/>
<evidence type="ECO:0000313" key="2">
    <source>
        <dbReference type="EMBL" id="KAF3701145.1"/>
    </source>
</evidence>
<feature type="signal peptide" evidence="1">
    <location>
        <begin position="1"/>
        <end position="19"/>
    </location>
</feature>
<reference evidence="2 3" key="1">
    <citation type="submission" date="2019-02" db="EMBL/GenBank/DDBJ databases">
        <title>Opniocepnalus argus genome.</title>
        <authorList>
            <person name="Zhou C."/>
            <person name="Xiao S."/>
        </authorList>
    </citation>
    <scope>NUCLEOTIDE SEQUENCE [LARGE SCALE GENOMIC DNA]</scope>
    <source>
        <strain evidence="2">OARG1902GOOAL</strain>
        <tissue evidence="2">Muscle</tissue>
    </source>
</reference>
<evidence type="ECO:0000256" key="1">
    <source>
        <dbReference type="SAM" id="SignalP"/>
    </source>
</evidence>
<organism evidence="2 3">
    <name type="scientific">Channa argus</name>
    <name type="common">Northern snakehead</name>
    <name type="synonym">Ophicephalus argus</name>
    <dbReference type="NCBI Taxonomy" id="215402"/>
    <lineage>
        <taxon>Eukaryota</taxon>
        <taxon>Metazoa</taxon>
        <taxon>Chordata</taxon>
        <taxon>Craniata</taxon>
        <taxon>Vertebrata</taxon>
        <taxon>Euteleostomi</taxon>
        <taxon>Actinopterygii</taxon>
        <taxon>Neopterygii</taxon>
        <taxon>Teleostei</taxon>
        <taxon>Neoteleostei</taxon>
        <taxon>Acanthomorphata</taxon>
        <taxon>Anabantaria</taxon>
        <taxon>Anabantiformes</taxon>
        <taxon>Channoidei</taxon>
        <taxon>Channidae</taxon>
        <taxon>Channa</taxon>
    </lineage>
</organism>
<gene>
    <name evidence="2" type="ORF">EXN66_Car016833</name>
</gene>
<proteinExistence type="predicted"/>
<keyword evidence="1" id="KW-0732">Signal</keyword>
<reference evidence="3" key="2">
    <citation type="submission" date="2019-02" db="EMBL/GenBank/DDBJ databases">
        <title>Opniocepnalus argus Var Kimnra genome.</title>
        <authorList>
            <person name="Zhou C."/>
            <person name="Xiao S."/>
        </authorList>
    </citation>
    <scope>NUCLEOTIDE SEQUENCE [LARGE SCALE GENOMIC DNA]</scope>
</reference>
<sequence length="56" mass="6269">MQVDTLLVFFCVWLMGAAGKMAQPRGQKLETYKQTRFTQCCHVFPVSPVLAPSPPL</sequence>
<keyword evidence="3" id="KW-1185">Reference proteome</keyword>
<dbReference type="EMBL" id="CM015727">
    <property type="protein sequence ID" value="KAF3701145.1"/>
    <property type="molecule type" value="Genomic_DNA"/>
</dbReference>
<feature type="chain" id="PRO_5026153166" evidence="1">
    <location>
        <begin position="20"/>
        <end position="56"/>
    </location>
</feature>
<dbReference type="Proteomes" id="UP000503349">
    <property type="component" value="Chromosome 16"/>
</dbReference>
<name>A0A6G1QF18_CHAAH</name>
<protein>
    <submittedName>
        <fullName evidence="2">Uncharacterized protein</fullName>
    </submittedName>
</protein>